<feature type="compositionally biased region" description="Polar residues" evidence="1">
    <location>
        <begin position="511"/>
        <end position="520"/>
    </location>
</feature>
<feature type="compositionally biased region" description="Acidic residues" evidence="1">
    <location>
        <begin position="130"/>
        <end position="139"/>
    </location>
</feature>
<evidence type="ECO:0000313" key="3">
    <source>
        <dbReference type="RefSeq" id="XP_019092648.1"/>
    </source>
</evidence>
<name>A0ABM1R0W0_CAMSA</name>
<keyword evidence="2" id="KW-1185">Reference proteome</keyword>
<feature type="region of interest" description="Disordered" evidence="1">
    <location>
        <begin position="125"/>
        <end position="161"/>
    </location>
</feature>
<dbReference type="GeneID" id="109124885"/>
<dbReference type="PANTHER" id="PTHR47584">
    <property type="match status" value="1"/>
</dbReference>
<dbReference type="Proteomes" id="UP000694864">
    <property type="component" value="Chromosome 15"/>
</dbReference>
<proteinExistence type="predicted"/>
<dbReference type="RefSeq" id="XP_019092648.1">
    <property type="nucleotide sequence ID" value="XM_019237103.1"/>
</dbReference>
<accession>A0ABM1R0W0</accession>
<sequence>MWSKKPHQNRILSELLKRTGKHVDSWIKVKNKIDTLKGTYKEWVDLMGKTSVSSNQRTGVICMDDDWWQAREAESKTIIACHRQPLKYWDALQRICGQYDVSSEHMYDVDGARRELYEEYARADFSGGIGDDDDEEDERADNTPQTHEENTYFPDNTFIDPRETYEDVPSAATEERYGDILVASSEEIHNRSGRHTSRAAPYSVGRGESSLRRRNSRVRSVGSKDRGNRRRHQFESSVTTVFQGISDARRATVSALRPDRYSPEEYAKFKDAFAILNSLPIEKYKPFWKASAKLLKEYAWWRNTFLDTSFESDEDIIQFLESITEVDRLETVTPANLSNFGSFLSGSSGGSVPSSGSSVGHSSENFVGYSSGNSEYRFAEIPQFQPSPAMGQFFSSLGVGFNTPGHTMGAPYVPMMFPQGFAGFPFMNSSPAIQMMQTSTSPEIFNVGASSTIGGISTTLMGETSQRTRTNFSPGFVTPTKRYTDTGYRFGAPSGIGTQPWQLNFMDDRTSNNPTDNKKH</sequence>
<dbReference type="PANTHER" id="PTHR47584:SF19">
    <property type="entry name" value="L10-INTERACTING MYB DOMAIN-CONTAINING PROTEIN-LIKE"/>
    <property type="match status" value="1"/>
</dbReference>
<reference evidence="2" key="1">
    <citation type="journal article" date="2014" name="Nat. Commun.">
        <title>The emerging biofuel crop Camelina sativa retains a highly undifferentiated hexaploid genome structure.</title>
        <authorList>
            <person name="Kagale S."/>
            <person name="Koh C."/>
            <person name="Nixon J."/>
            <person name="Bollina V."/>
            <person name="Clarke W.E."/>
            <person name="Tuteja R."/>
            <person name="Spillane C."/>
            <person name="Robinson S.J."/>
            <person name="Links M.G."/>
            <person name="Clarke C."/>
            <person name="Higgins E.E."/>
            <person name="Huebert T."/>
            <person name="Sharpe A.G."/>
            <person name="Parkin I.A."/>
        </authorList>
    </citation>
    <scope>NUCLEOTIDE SEQUENCE [LARGE SCALE GENOMIC DNA]</scope>
    <source>
        <strain evidence="2">cv. DH55</strain>
    </source>
</reference>
<evidence type="ECO:0000313" key="2">
    <source>
        <dbReference type="Proteomes" id="UP000694864"/>
    </source>
</evidence>
<feature type="region of interest" description="Disordered" evidence="1">
    <location>
        <begin position="499"/>
        <end position="520"/>
    </location>
</feature>
<feature type="region of interest" description="Disordered" evidence="1">
    <location>
        <begin position="189"/>
        <end position="234"/>
    </location>
</feature>
<reference evidence="3" key="2">
    <citation type="submission" date="2025-08" db="UniProtKB">
        <authorList>
            <consortium name="RefSeq"/>
        </authorList>
    </citation>
    <scope>IDENTIFICATION</scope>
    <source>
        <tissue evidence="3">Leaf</tissue>
    </source>
</reference>
<protein>
    <submittedName>
        <fullName evidence="3">Uncharacterized protein LOC109124885</fullName>
    </submittedName>
</protein>
<evidence type="ECO:0000256" key="1">
    <source>
        <dbReference type="SAM" id="MobiDB-lite"/>
    </source>
</evidence>
<gene>
    <name evidence="3" type="primary">LOC109124885</name>
</gene>
<organism evidence="2 3">
    <name type="scientific">Camelina sativa</name>
    <name type="common">False flax</name>
    <name type="synonym">Myagrum sativum</name>
    <dbReference type="NCBI Taxonomy" id="90675"/>
    <lineage>
        <taxon>Eukaryota</taxon>
        <taxon>Viridiplantae</taxon>
        <taxon>Streptophyta</taxon>
        <taxon>Embryophyta</taxon>
        <taxon>Tracheophyta</taxon>
        <taxon>Spermatophyta</taxon>
        <taxon>Magnoliopsida</taxon>
        <taxon>eudicotyledons</taxon>
        <taxon>Gunneridae</taxon>
        <taxon>Pentapetalae</taxon>
        <taxon>rosids</taxon>
        <taxon>malvids</taxon>
        <taxon>Brassicales</taxon>
        <taxon>Brassicaceae</taxon>
        <taxon>Camelineae</taxon>
        <taxon>Camelina</taxon>
    </lineage>
</organism>
<dbReference type="InterPro" id="IPR045026">
    <property type="entry name" value="LIMYB"/>
</dbReference>